<protein>
    <submittedName>
        <fullName evidence="4">Transglutaminase domain-containing protein</fullName>
    </submittedName>
</protein>
<feature type="domain" description="Transglutaminase-like" evidence="3">
    <location>
        <begin position="79"/>
        <end position="204"/>
    </location>
</feature>
<evidence type="ECO:0000259" key="3">
    <source>
        <dbReference type="Pfam" id="PF01841"/>
    </source>
</evidence>
<dbReference type="Pfam" id="PF01841">
    <property type="entry name" value="Transglut_core"/>
    <property type="match status" value="1"/>
</dbReference>
<feature type="transmembrane region" description="Helical" evidence="1">
    <location>
        <begin position="249"/>
        <end position="270"/>
    </location>
</feature>
<dbReference type="InterPro" id="IPR002931">
    <property type="entry name" value="Transglutaminase-like"/>
</dbReference>
<comment type="caution">
    <text evidence="4">The sequence shown here is derived from an EMBL/GenBank/DDBJ whole genome shotgun (WGS) entry which is preliminary data.</text>
</comment>
<dbReference type="AlphaFoldDB" id="A0A523QL79"/>
<organism evidence="4 5">
    <name type="scientific">Aerophobetes bacterium</name>
    <dbReference type="NCBI Taxonomy" id="2030807"/>
    <lineage>
        <taxon>Bacteria</taxon>
        <taxon>Candidatus Aerophobota</taxon>
    </lineage>
</organism>
<keyword evidence="1" id="KW-0472">Membrane</keyword>
<feature type="chain" id="PRO_5022033930" evidence="2">
    <location>
        <begin position="22"/>
        <end position="275"/>
    </location>
</feature>
<dbReference type="Proteomes" id="UP000320781">
    <property type="component" value="Unassembled WGS sequence"/>
</dbReference>
<sequence length="275" mass="31213">MKHKLAIVALSGLITCAISSAAVGQVFYRSGGQIYDSWHISRTRAQGMDGYFQVSEDTFHPVIVFESLGGNADIAYELGEEFKARYPEPYQRAEAIYNFVRDRVRYTSDRDQFGYPEFAQNADELLQEINKGGARGDCEDYAVLLATMFKAAGYRTAIILIPGHAAALVHLPGYRKARTFLTFHGESGWVWAEATGRRNPLGWLPQKALQGQTIAFEIERAEDLPQKPYPKGEATQIERRRRIISISPFFLIIFIMFIVPTISRVFLLTLHRRRN</sequence>
<evidence type="ECO:0000256" key="2">
    <source>
        <dbReference type="SAM" id="SignalP"/>
    </source>
</evidence>
<reference evidence="4 5" key="1">
    <citation type="submission" date="2019-03" db="EMBL/GenBank/DDBJ databases">
        <title>Metabolic potential of uncultured bacteria and archaea associated with petroleum seepage in deep-sea sediments.</title>
        <authorList>
            <person name="Dong X."/>
            <person name="Hubert C."/>
        </authorList>
    </citation>
    <scope>NUCLEOTIDE SEQUENCE [LARGE SCALE GENOMIC DNA]</scope>
    <source>
        <strain evidence="4">E44_bin92</strain>
    </source>
</reference>
<dbReference type="SUPFAM" id="SSF54001">
    <property type="entry name" value="Cysteine proteinases"/>
    <property type="match status" value="1"/>
</dbReference>
<dbReference type="InterPro" id="IPR038765">
    <property type="entry name" value="Papain-like_cys_pep_sf"/>
</dbReference>
<accession>A0A523QL79</accession>
<feature type="signal peptide" evidence="2">
    <location>
        <begin position="1"/>
        <end position="21"/>
    </location>
</feature>
<keyword evidence="1" id="KW-1133">Transmembrane helix</keyword>
<keyword evidence="1" id="KW-0812">Transmembrane</keyword>
<dbReference type="EMBL" id="SOKU01000086">
    <property type="protein sequence ID" value="TES86489.1"/>
    <property type="molecule type" value="Genomic_DNA"/>
</dbReference>
<evidence type="ECO:0000256" key="1">
    <source>
        <dbReference type="SAM" id="Phobius"/>
    </source>
</evidence>
<name>A0A523QL79_UNCAE</name>
<dbReference type="Gene3D" id="3.10.620.30">
    <property type="match status" value="1"/>
</dbReference>
<keyword evidence="2" id="KW-0732">Signal</keyword>
<gene>
    <name evidence="4" type="ORF">E3J95_01840</name>
</gene>
<evidence type="ECO:0000313" key="4">
    <source>
        <dbReference type="EMBL" id="TES86489.1"/>
    </source>
</evidence>
<evidence type="ECO:0000313" key="5">
    <source>
        <dbReference type="Proteomes" id="UP000320781"/>
    </source>
</evidence>
<proteinExistence type="predicted"/>